<evidence type="ECO:0000313" key="3">
    <source>
        <dbReference type="Proteomes" id="UP000440498"/>
    </source>
</evidence>
<dbReference type="AlphaFoldDB" id="A0A6A7N0G8"/>
<gene>
    <name evidence="2" type="ORF">GEV02_10315</name>
</gene>
<dbReference type="Pfam" id="PF12365">
    <property type="entry name" value="DUF3649"/>
    <property type="match status" value="1"/>
</dbReference>
<keyword evidence="1" id="KW-0812">Transmembrane</keyword>
<dbReference type="InterPro" id="IPR022109">
    <property type="entry name" value="DUF3649"/>
</dbReference>
<dbReference type="RefSeq" id="WP_152837897.1">
    <property type="nucleotide sequence ID" value="NZ_WHUG01000003.1"/>
</dbReference>
<keyword evidence="3" id="KW-1185">Reference proteome</keyword>
<evidence type="ECO:0000313" key="2">
    <source>
        <dbReference type="EMBL" id="MQA38544.1"/>
    </source>
</evidence>
<accession>A0A6A7N0G8</accession>
<dbReference type="Proteomes" id="UP000440498">
    <property type="component" value="Unassembled WGS sequence"/>
</dbReference>
<proteinExistence type="predicted"/>
<keyword evidence="1" id="KW-1133">Transmembrane helix</keyword>
<sequence>MPTVLNRTLAAVLGGYLLAAAGAVLLATLGDGPGVAAGDAMLGGALLGLALYAPAIIWAFAARSALRAWGGLLGASLLLAIAAYALAVVPRGMP</sequence>
<protein>
    <submittedName>
        <fullName evidence="2">DUF3649 domain-containing protein</fullName>
    </submittedName>
</protein>
<dbReference type="EMBL" id="WHUG01000003">
    <property type="protein sequence ID" value="MQA38544.1"/>
    <property type="molecule type" value="Genomic_DNA"/>
</dbReference>
<reference evidence="2 3" key="1">
    <citation type="submission" date="2019-10" db="EMBL/GenBank/DDBJ databases">
        <title>Two novel species isolated from a subtropical stream in China.</title>
        <authorList>
            <person name="Lu H."/>
        </authorList>
    </citation>
    <scope>NUCLEOTIDE SEQUENCE [LARGE SCALE GENOMIC DNA]</scope>
    <source>
        <strain evidence="2 3">FT29W</strain>
    </source>
</reference>
<comment type="caution">
    <text evidence="2">The sequence shown here is derived from an EMBL/GenBank/DDBJ whole genome shotgun (WGS) entry which is preliminary data.</text>
</comment>
<feature type="transmembrane region" description="Helical" evidence="1">
    <location>
        <begin position="68"/>
        <end position="89"/>
    </location>
</feature>
<evidence type="ECO:0000256" key="1">
    <source>
        <dbReference type="SAM" id="Phobius"/>
    </source>
</evidence>
<feature type="transmembrane region" description="Helical" evidence="1">
    <location>
        <begin position="40"/>
        <end position="61"/>
    </location>
</feature>
<name>A0A6A7N0G8_9BURK</name>
<keyword evidence="1" id="KW-0472">Membrane</keyword>
<organism evidence="2 3">
    <name type="scientific">Rugamonas aquatica</name>
    <dbReference type="NCBI Taxonomy" id="2743357"/>
    <lineage>
        <taxon>Bacteria</taxon>
        <taxon>Pseudomonadati</taxon>
        <taxon>Pseudomonadota</taxon>
        <taxon>Betaproteobacteria</taxon>
        <taxon>Burkholderiales</taxon>
        <taxon>Oxalobacteraceae</taxon>
        <taxon>Telluria group</taxon>
        <taxon>Rugamonas</taxon>
    </lineage>
</organism>